<organism evidence="2 3">
    <name type="scientific">Nocardioides bruguierae</name>
    <dbReference type="NCBI Taxonomy" id="2945102"/>
    <lineage>
        <taxon>Bacteria</taxon>
        <taxon>Bacillati</taxon>
        <taxon>Actinomycetota</taxon>
        <taxon>Actinomycetes</taxon>
        <taxon>Propionibacteriales</taxon>
        <taxon>Nocardioidaceae</taxon>
        <taxon>Nocardioides</taxon>
    </lineage>
</organism>
<keyword evidence="3" id="KW-1185">Reference proteome</keyword>
<dbReference type="InterPro" id="IPR048037">
    <property type="entry name" value="DmmA-like_C"/>
</dbReference>
<gene>
    <name evidence="2" type="ORF">M8330_10730</name>
</gene>
<dbReference type="Pfam" id="PF22289">
    <property type="entry name" value="DmmA-like_C"/>
    <property type="match status" value="1"/>
</dbReference>
<protein>
    <recommendedName>
        <fullName evidence="1">Dimethylamine monooxygenase subunit DmmA-like C-terminal domain-containing protein</fullName>
    </recommendedName>
</protein>
<dbReference type="Proteomes" id="UP001139485">
    <property type="component" value="Unassembled WGS sequence"/>
</dbReference>
<proteinExistence type="predicted"/>
<dbReference type="NCBIfam" id="NF041259">
    <property type="entry name" value="mono_DmmA_fam"/>
    <property type="match status" value="1"/>
</dbReference>
<feature type="domain" description="Dimethylamine monooxygenase subunit DmmA-like C-terminal" evidence="1">
    <location>
        <begin position="142"/>
        <end position="185"/>
    </location>
</feature>
<dbReference type="RefSeq" id="WP_250827318.1">
    <property type="nucleotide sequence ID" value="NZ_JAMOIL010000012.1"/>
</dbReference>
<evidence type="ECO:0000313" key="2">
    <source>
        <dbReference type="EMBL" id="MCM0620766.1"/>
    </source>
</evidence>
<evidence type="ECO:0000313" key="3">
    <source>
        <dbReference type="Proteomes" id="UP001139485"/>
    </source>
</evidence>
<dbReference type="AlphaFoldDB" id="A0A9X2IEF3"/>
<name>A0A9X2IEF3_9ACTN</name>
<sequence length="194" mass="19897">MTLVDDAPVIEAGAEAAPVAEPPLGVPRWLREPEPLDAHATVHLVVACGSDPRTADVAAGWAAQATAAAPVRVLALPQGPVAGREVLDEALASLRTGARVLVAGDRHDVLVTLSAARAAGAGPDELRCFAVDAYDGTGPLPVFCAHCRATRRMIVEPGGEVACPGCARHLEVHPHHSAALGAFLASDARARDLA</sequence>
<comment type="caution">
    <text evidence="2">The sequence shown here is derived from an EMBL/GenBank/DDBJ whole genome shotgun (WGS) entry which is preliminary data.</text>
</comment>
<accession>A0A9X2IEF3</accession>
<dbReference type="EMBL" id="JAMOIL010000012">
    <property type="protein sequence ID" value="MCM0620766.1"/>
    <property type="molecule type" value="Genomic_DNA"/>
</dbReference>
<reference evidence="2" key="1">
    <citation type="submission" date="2022-05" db="EMBL/GenBank/DDBJ databases">
        <authorList>
            <person name="Tuo L."/>
        </authorList>
    </citation>
    <scope>NUCLEOTIDE SEQUENCE</scope>
    <source>
        <strain evidence="2">BSK12Z-4</strain>
    </source>
</reference>
<evidence type="ECO:0000259" key="1">
    <source>
        <dbReference type="Pfam" id="PF22289"/>
    </source>
</evidence>